<dbReference type="PANTHER" id="PTHR44196:SF1">
    <property type="entry name" value="DEHYDROGENASE_REDUCTASE SDR FAMILY MEMBER 7B"/>
    <property type="match status" value="1"/>
</dbReference>
<dbReference type="Gene3D" id="3.40.50.720">
    <property type="entry name" value="NAD(P)-binding Rossmann-like Domain"/>
    <property type="match status" value="1"/>
</dbReference>
<proteinExistence type="inferred from homology"/>
<accession>A0A0U2JJA2</accession>
<comment type="similarity">
    <text evidence="1">Belongs to the short-chain dehydrogenases/reductases (SDR) family.</text>
</comment>
<dbReference type="GO" id="GO:0016491">
    <property type="term" value="F:oxidoreductase activity"/>
    <property type="evidence" value="ECO:0007669"/>
    <property type="project" value="UniProtKB-KW"/>
</dbReference>
<evidence type="ECO:0000256" key="2">
    <source>
        <dbReference type="ARBA" id="ARBA00023002"/>
    </source>
</evidence>
<sequence>MKSILITGASSGIGKALALEASKRGYQVIACGRSEDKLNKLKLSDDNIQTLAFDVTDLHSCEQALAACQPDIAVLNAGTCEYVDIQDWQPEMFKRVFDANFFGVINCLGPLLKNLKPGSQIAIVDSLARLLPFTRSQAYGASKAAVHYLTKSLEVDLAGRHIRVQSVSPGFVETPLTDKNDFDMPMKISAEQAARQMLGGLEKGSRTIYFPLVFSLMIRLMGKLPDALRVAICKRMKTQ</sequence>
<dbReference type="PRINTS" id="PR00081">
    <property type="entry name" value="GDHRDH"/>
</dbReference>
<dbReference type="EMBL" id="CP013650">
    <property type="protein sequence ID" value="ALS99158.1"/>
    <property type="molecule type" value="Genomic_DNA"/>
</dbReference>
<dbReference type="InterPro" id="IPR036291">
    <property type="entry name" value="NAD(P)-bd_dom_sf"/>
</dbReference>
<dbReference type="KEGG" id="lal:AT746_13420"/>
<dbReference type="GO" id="GO:0016020">
    <property type="term" value="C:membrane"/>
    <property type="evidence" value="ECO:0007669"/>
    <property type="project" value="TreeGrafter"/>
</dbReference>
<name>A0A0U2JJA2_9ALTE</name>
<dbReference type="SUPFAM" id="SSF51735">
    <property type="entry name" value="NAD(P)-binding Rossmann-fold domains"/>
    <property type="match status" value="1"/>
</dbReference>
<evidence type="ECO:0000313" key="3">
    <source>
        <dbReference type="EMBL" id="ALS99158.1"/>
    </source>
</evidence>
<dbReference type="RefSeq" id="WP_062481118.1">
    <property type="nucleotide sequence ID" value="NZ_CP013650.1"/>
</dbReference>
<organism evidence="3 4">
    <name type="scientific">Lacimicrobium alkaliphilum</name>
    <dbReference type="NCBI Taxonomy" id="1526571"/>
    <lineage>
        <taxon>Bacteria</taxon>
        <taxon>Pseudomonadati</taxon>
        <taxon>Pseudomonadota</taxon>
        <taxon>Gammaproteobacteria</taxon>
        <taxon>Alteromonadales</taxon>
        <taxon>Alteromonadaceae</taxon>
        <taxon>Lacimicrobium</taxon>
    </lineage>
</organism>
<dbReference type="AlphaFoldDB" id="A0A0U2JJA2"/>
<dbReference type="PANTHER" id="PTHR44196">
    <property type="entry name" value="DEHYDROGENASE/REDUCTASE SDR FAMILY MEMBER 7B"/>
    <property type="match status" value="1"/>
</dbReference>
<dbReference type="Pfam" id="PF00106">
    <property type="entry name" value="adh_short"/>
    <property type="match status" value="1"/>
</dbReference>
<gene>
    <name evidence="3" type="ORF">AT746_13420</name>
</gene>
<evidence type="ECO:0000313" key="4">
    <source>
        <dbReference type="Proteomes" id="UP000068447"/>
    </source>
</evidence>
<dbReference type="STRING" id="1526571.AT746_13420"/>
<keyword evidence="4" id="KW-1185">Reference proteome</keyword>
<dbReference type="Proteomes" id="UP000068447">
    <property type="component" value="Chromosome"/>
</dbReference>
<reference evidence="3 4" key="1">
    <citation type="submission" date="2015-12" db="EMBL/GenBank/DDBJ databases">
        <title>Complete genome of Lacimicrobium alkaliphilum KCTC 32984.</title>
        <authorList>
            <person name="Kim S.-G."/>
            <person name="Lee Y.-J."/>
        </authorList>
    </citation>
    <scope>NUCLEOTIDE SEQUENCE [LARGE SCALE GENOMIC DNA]</scope>
    <source>
        <strain evidence="3 4">YelD216</strain>
    </source>
</reference>
<evidence type="ECO:0000256" key="1">
    <source>
        <dbReference type="ARBA" id="ARBA00006484"/>
    </source>
</evidence>
<dbReference type="OrthoDB" id="335726at2"/>
<keyword evidence="2" id="KW-0560">Oxidoreductase</keyword>
<protein>
    <submittedName>
        <fullName evidence="3">Short-chain dehydrogenase</fullName>
    </submittedName>
</protein>
<dbReference type="InterPro" id="IPR002347">
    <property type="entry name" value="SDR_fam"/>
</dbReference>